<sequence length="410" mass="47833">MLDLLDLNILITEVSELETSTVISGVSLAVALSCLSIALVRQFKLKTNIRAPPQNEKSKVDPNKVTPIGDNFKWDQEKPLVYRPYRDGDYKMSMALNKINKNDWILIDDKYKKYSELRAQVFDQYTKELVYCNKNYRDDLIEFYDEVLQFLVNRYPNYFIKSKDGTTISNTILNHKLPIDANELPTMEIMKILSININEDFVILCWDEKLEEYVLRCNSTCFAAGFIPTENVNKPLTKIHKPVPGYKENLKFPMSKFFNRITSKDFYYRVNWFVMPFLNLCYLGDDEKYPENLKTFYEDSGENPINLGTGEIDHSKIDYNKIFIRSERQALTKLPKSKSIVMVVRTYCYPLTQIRKEEEINDKLIGAINGIKGDLAKYKGKEGWQNLVLPYLKGEVNGLTDEIIEYDFDR</sequence>
<gene>
    <name evidence="1" type="ORF">Cboi02_000096400</name>
</gene>
<dbReference type="Proteomes" id="UP001165120">
    <property type="component" value="Unassembled WGS sequence"/>
</dbReference>
<protein>
    <submittedName>
        <fullName evidence="1">Unnamed protein product</fullName>
    </submittedName>
</protein>
<proteinExistence type="predicted"/>
<dbReference type="EMBL" id="BSXN01000200">
    <property type="protein sequence ID" value="GME67567.1"/>
    <property type="molecule type" value="Genomic_DNA"/>
</dbReference>
<dbReference type="Pfam" id="PF11927">
    <property type="entry name" value="HODM_asu-like"/>
    <property type="match status" value="1"/>
</dbReference>
<dbReference type="AlphaFoldDB" id="A0A9W6SWN4"/>
<dbReference type="InterPro" id="IPR021848">
    <property type="entry name" value="HODM_asu-like"/>
</dbReference>
<comment type="caution">
    <text evidence="1">The sequence shown here is derived from an EMBL/GenBank/DDBJ whole genome shotgun (WGS) entry which is preliminary data.</text>
</comment>
<accession>A0A9W6SWN4</accession>
<organism evidence="1 2">
    <name type="scientific">Candida boidinii</name>
    <name type="common">Yeast</name>
    <dbReference type="NCBI Taxonomy" id="5477"/>
    <lineage>
        <taxon>Eukaryota</taxon>
        <taxon>Fungi</taxon>
        <taxon>Dikarya</taxon>
        <taxon>Ascomycota</taxon>
        <taxon>Saccharomycotina</taxon>
        <taxon>Pichiomycetes</taxon>
        <taxon>Pichiales</taxon>
        <taxon>Pichiaceae</taxon>
        <taxon>Ogataea</taxon>
        <taxon>Ogataea/Candida clade</taxon>
    </lineage>
</organism>
<evidence type="ECO:0000313" key="2">
    <source>
        <dbReference type="Proteomes" id="UP001165120"/>
    </source>
</evidence>
<evidence type="ECO:0000313" key="1">
    <source>
        <dbReference type="EMBL" id="GME67567.1"/>
    </source>
</evidence>
<name>A0A9W6SWN4_CANBO</name>
<keyword evidence="2" id="KW-1185">Reference proteome</keyword>
<reference evidence="1" key="1">
    <citation type="submission" date="2023-04" db="EMBL/GenBank/DDBJ databases">
        <title>Candida boidinii NBRC 10035.</title>
        <authorList>
            <person name="Ichikawa N."/>
            <person name="Sato H."/>
            <person name="Tonouchi N."/>
        </authorList>
    </citation>
    <scope>NUCLEOTIDE SEQUENCE</scope>
    <source>
        <strain evidence="1">NBRC 10035</strain>
    </source>
</reference>